<evidence type="ECO:0000256" key="7">
    <source>
        <dbReference type="ARBA" id="ARBA00023163"/>
    </source>
</evidence>
<dbReference type="InterPro" id="IPR002481">
    <property type="entry name" value="FUR"/>
</dbReference>
<dbReference type="GO" id="GO:0008270">
    <property type="term" value="F:zinc ion binding"/>
    <property type="evidence" value="ECO:0007669"/>
    <property type="project" value="TreeGrafter"/>
</dbReference>
<dbReference type="GO" id="GO:0045892">
    <property type="term" value="P:negative regulation of DNA-templated transcription"/>
    <property type="evidence" value="ECO:0007669"/>
    <property type="project" value="TreeGrafter"/>
</dbReference>
<keyword evidence="5" id="KW-0805">Transcription regulation</keyword>
<name>A0A1M6D6B1_9FIRM</name>
<dbReference type="PANTHER" id="PTHR33202:SF7">
    <property type="entry name" value="FERRIC UPTAKE REGULATION PROTEIN"/>
    <property type="match status" value="1"/>
</dbReference>
<comment type="cofactor">
    <cofactor evidence="9">
        <name>Mn(2+)</name>
        <dbReference type="ChEBI" id="CHEBI:29035"/>
    </cofactor>
    <cofactor evidence="9">
        <name>Fe(2+)</name>
        <dbReference type="ChEBI" id="CHEBI:29033"/>
    </cofactor>
    <text evidence="9">Binds 1 Mn(2+) or Fe(2+) ion per subunit.</text>
</comment>
<dbReference type="GO" id="GO:0003700">
    <property type="term" value="F:DNA-binding transcription factor activity"/>
    <property type="evidence" value="ECO:0007669"/>
    <property type="project" value="InterPro"/>
</dbReference>
<dbReference type="InterPro" id="IPR036388">
    <property type="entry name" value="WH-like_DNA-bd_sf"/>
</dbReference>
<keyword evidence="9" id="KW-0408">Iron</keyword>
<evidence type="ECO:0000256" key="8">
    <source>
        <dbReference type="PIRSR" id="PIRSR602481-1"/>
    </source>
</evidence>
<evidence type="ECO:0000313" key="11">
    <source>
        <dbReference type="Proteomes" id="UP000184052"/>
    </source>
</evidence>
<reference evidence="10 11" key="1">
    <citation type="submission" date="2016-11" db="EMBL/GenBank/DDBJ databases">
        <authorList>
            <person name="Jaros S."/>
            <person name="Januszkiewicz K."/>
            <person name="Wedrychowicz H."/>
        </authorList>
    </citation>
    <scope>NUCLEOTIDE SEQUENCE [LARGE SCALE GENOMIC DNA]</scope>
    <source>
        <strain evidence="10 11">DSM 17477</strain>
    </source>
</reference>
<dbReference type="CDD" id="cd07153">
    <property type="entry name" value="Fur_like"/>
    <property type="match status" value="1"/>
</dbReference>
<dbReference type="SUPFAM" id="SSF46785">
    <property type="entry name" value="Winged helix' DNA-binding domain"/>
    <property type="match status" value="1"/>
</dbReference>
<dbReference type="Gene3D" id="1.10.10.10">
    <property type="entry name" value="Winged helix-like DNA-binding domain superfamily/Winged helix DNA-binding domain"/>
    <property type="match status" value="1"/>
</dbReference>
<evidence type="ECO:0000256" key="6">
    <source>
        <dbReference type="ARBA" id="ARBA00023125"/>
    </source>
</evidence>
<dbReference type="Pfam" id="PF01475">
    <property type="entry name" value="FUR"/>
    <property type="match status" value="1"/>
</dbReference>
<evidence type="ECO:0000256" key="1">
    <source>
        <dbReference type="ARBA" id="ARBA00007957"/>
    </source>
</evidence>
<evidence type="ECO:0000313" key="10">
    <source>
        <dbReference type="EMBL" id="SHI68785.1"/>
    </source>
</evidence>
<dbReference type="InterPro" id="IPR036390">
    <property type="entry name" value="WH_DNA-bd_sf"/>
</dbReference>
<sequence>MTNFEIFKEKLNNAGYKLTTQRRVVFEIINSNEGKHFSPEEIYEIVKIKHPEIGLATIYRTLKLFEKIDIVYKLNFNDGCSRFELSHVEDEAHRHHHLVCQVCGKIEEVKIDLLQDLEKIIEDEYDFSIHNHTLKFYGICSDCKNRRKKCKKETTEN</sequence>
<feature type="binding site" evidence="8">
    <location>
        <position position="143"/>
    </location>
    <ligand>
        <name>Zn(2+)</name>
        <dbReference type="ChEBI" id="CHEBI:29105"/>
    </ligand>
</feature>
<keyword evidence="11" id="KW-1185">Reference proteome</keyword>
<dbReference type="InterPro" id="IPR043135">
    <property type="entry name" value="Fur_C"/>
</dbReference>
<protein>
    <submittedName>
        <fullName evidence="10">Fur family transcriptional regulator, ferric uptake regulator</fullName>
    </submittedName>
</protein>
<dbReference type="FunFam" id="1.10.10.10:FF:000051">
    <property type="entry name" value="Fur family transcriptional regulator"/>
    <property type="match status" value="1"/>
</dbReference>
<gene>
    <name evidence="10" type="ORF">SAMN02745751_00798</name>
</gene>
<keyword evidence="4 8" id="KW-0862">Zinc</keyword>
<accession>A0A1M6D6B1</accession>
<dbReference type="GO" id="GO:1900376">
    <property type="term" value="P:regulation of secondary metabolite biosynthetic process"/>
    <property type="evidence" value="ECO:0007669"/>
    <property type="project" value="TreeGrafter"/>
</dbReference>
<keyword evidence="2" id="KW-0678">Repressor</keyword>
<dbReference type="EMBL" id="FQZL01000006">
    <property type="protein sequence ID" value="SHI68785.1"/>
    <property type="molecule type" value="Genomic_DNA"/>
</dbReference>
<dbReference type="Proteomes" id="UP000184052">
    <property type="component" value="Unassembled WGS sequence"/>
</dbReference>
<keyword evidence="7" id="KW-0804">Transcription</keyword>
<evidence type="ECO:0000256" key="4">
    <source>
        <dbReference type="ARBA" id="ARBA00022833"/>
    </source>
</evidence>
<dbReference type="OrthoDB" id="8659436at2"/>
<organism evidence="10 11">
    <name type="scientific">Dethiosulfatibacter aminovorans DSM 17477</name>
    <dbReference type="NCBI Taxonomy" id="1121476"/>
    <lineage>
        <taxon>Bacteria</taxon>
        <taxon>Bacillati</taxon>
        <taxon>Bacillota</taxon>
        <taxon>Tissierellia</taxon>
        <taxon>Dethiosulfatibacter</taxon>
    </lineage>
</organism>
<feature type="binding site" evidence="9">
    <location>
        <position position="132"/>
    </location>
    <ligand>
        <name>Fe cation</name>
        <dbReference type="ChEBI" id="CHEBI:24875"/>
    </ligand>
</feature>
<dbReference type="STRING" id="1121476.SAMN02745751_00798"/>
<dbReference type="PANTHER" id="PTHR33202">
    <property type="entry name" value="ZINC UPTAKE REGULATION PROTEIN"/>
    <property type="match status" value="1"/>
</dbReference>
<feature type="binding site" evidence="8">
    <location>
        <position position="100"/>
    </location>
    <ligand>
        <name>Zn(2+)</name>
        <dbReference type="ChEBI" id="CHEBI:29105"/>
    </ligand>
</feature>
<keyword evidence="6" id="KW-0238">DNA-binding</keyword>
<evidence type="ECO:0000256" key="3">
    <source>
        <dbReference type="ARBA" id="ARBA00022723"/>
    </source>
</evidence>
<dbReference type="GO" id="GO:0000976">
    <property type="term" value="F:transcription cis-regulatory region binding"/>
    <property type="evidence" value="ECO:0007669"/>
    <property type="project" value="TreeGrafter"/>
</dbReference>
<feature type="binding site" evidence="8">
    <location>
        <position position="103"/>
    </location>
    <ligand>
        <name>Zn(2+)</name>
        <dbReference type="ChEBI" id="CHEBI:29105"/>
    </ligand>
</feature>
<evidence type="ECO:0000256" key="2">
    <source>
        <dbReference type="ARBA" id="ARBA00022491"/>
    </source>
</evidence>
<keyword evidence="3 8" id="KW-0479">Metal-binding</keyword>
<feature type="binding site" evidence="8">
    <location>
        <position position="140"/>
    </location>
    <ligand>
        <name>Zn(2+)</name>
        <dbReference type="ChEBI" id="CHEBI:29105"/>
    </ligand>
</feature>
<dbReference type="Gene3D" id="3.30.1490.190">
    <property type="match status" value="1"/>
</dbReference>
<comment type="similarity">
    <text evidence="1">Belongs to the Fur family.</text>
</comment>
<evidence type="ECO:0000256" key="5">
    <source>
        <dbReference type="ARBA" id="ARBA00023015"/>
    </source>
</evidence>
<comment type="cofactor">
    <cofactor evidence="8">
        <name>Zn(2+)</name>
        <dbReference type="ChEBI" id="CHEBI:29105"/>
    </cofactor>
    <text evidence="8">Binds 1 zinc ion per subunit.</text>
</comment>
<evidence type="ECO:0000256" key="9">
    <source>
        <dbReference type="PIRSR" id="PIRSR602481-2"/>
    </source>
</evidence>
<proteinExistence type="inferred from homology"/>
<dbReference type="AlphaFoldDB" id="A0A1M6D6B1"/>
<dbReference type="RefSeq" id="WP_073048216.1">
    <property type="nucleotide sequence ID" value="NZ_FQZL01000006.1"/>
</dbReference>